<accession>A0A6B0V248</accession>
<feature type="region of interest" description="Disordered" evidence="1">
    <location>
        <begin position="1"/>
        <end position="37"/>
    </location>
</feature>
<sequence>MPRYYRRRRTPSPPPPPPWGHHGHRPPAPGQRRRRPFYRRRGNSATWTVLGPQGLPISWASNLPWEVQPRPLTTDPPAEVPEPFRGATLTDRHPNDPVELYNEEERRLLCPLCGVPEIHRGTHQAGALHRARESAAAARAVVLRLAAIDEQNLQRALAVVRRLRPALLRPPSPADIAINIDENDDF</sequence>
<evidence type="ECO:0000256" key="1">
    <source>
        <dbReference type="SAM" id="MobiDB-lite"/>
    </source>
</evidence>
<feature type="compositionally biased region" description="Basic residues" evidence="1">
    <location>
        <begin position="21"/>
        <end position="37"/>
    </location>
</feature>
<protein>
    <submittedName>
        <fullName evidence="2">Uncharacterized protein</fullName>
    </submittedName>
</protein>
<proteinExistence type="predicted"/>
<feature type="compositionally biased region" description="Basic residues" evidence="1">
    <location>
        <begin position="1"/>
        <end position="10"/>
    </location>
</feature>
<name>A0A6B0V248_IXORI</name>
<dbReference type="EMBL" id="GIFC01013335">
    <property type="protein sequence ID" value="MXU95418.1"/>
    <property type="molecule type" value="Transcribed_RNA"/>
</dbReference>
<reference evidence="2" key="1">
    <citation type="submission" date="2019-12" db="EMBL/GenBank/DDBJ databases">
        <title>An insight into the sialome of adult female Ixodes ricinus ticks feeding for 6 days.</title>
        <authorList>
            <person name="Perner J."/>
            <person name="Ribeiro J.M.C."/>
        </authorList>
    </citation>
    <scope>NUCLEOTIDE SEQUENCE</scope>
    <source>
        <strain evidence="2">Semi-engorged</strain>
        <tissue evidence="2">Salivary glands</tissue>
    </source>
</reference>
<organism evidence="2">
    <name type="scientific">Ixodes ricinus</name>
    <name type="common">Common tick</name>
    <name type="synonym">Acarus ricinus</name>
    <dbReference type="NCBI Taxonomy" id="34613"/>
    <lineage>
        <taxon>Eukaryota</taxon>
        <taxon>Metazoa</taxon>
        <taxon>Ecdysozoa</taxon>
        <taxon>Arthropoda</taxon>
        <taxon>Chelicerata</taxon>
        <taxon>Arachnida</taxon>
        <taxon>Acari</taxon>
        <taxon>Parasitiformes</taxon>
        <taxon>Ixodida</taxon>
        <taxon>Ixodoidea</taxon>
        <taxon>Ixodidae</taxon>
        <taxon>Ixodinae</taxon>
        <taxon>Ixodes</taxon>
    </lineage>
</organism>
<evidence type="ECO:0000313" key="2">
    <source>
        <dbReference type="EMBL" id="MXU95418.1"/>
    </source>
</evidence>
<dbReference type="AlphaFoldDB" id="A0A6B0V248"/>
<dbReference type="CDD" id="cd19756">
    <property type="entry name" value="Bbox2"/>
    <property type="match status" value="1"/>
</dbReference>